<keyword evidence="2" id="KW-0012">Acyltransferase</keyword>
<dbReference type="PANTHER" id="PTHR43792">
    <property type="entry name" value="GNAT FAMILY, PUTATIVE (AFU_ORTHOLOGUE AFUA_3G00765)-RELATED-RELATED"/>
    <property type="match status" value="1"/>
</dbReference>
<comment type="caution">
    <text evidence="2">The sequence shown here is derived from an EMBL/GenBank/DDBJ whole genome shotgun (WGS) entry which is preliminary data.</text>
</comment>
<protein>
    <submittedName>
        <fullName evidence="2">GNAT family N-acetyltransferase</fullName>
        <ecNumber evidence="2">2.3.-.-</ecNumber>
    </submittedName>
</protein>
<gene>
    <name evidence="2" type="ORF">ACFSCX_21255</name>
</gene>
<dbReference type="EMBL" id="JBHUEM010000052">
    <property type="protein sequence ID" value="MFD1739040.1"/>
    <property type="molecule type" value="Genomic_DNA"/>
</dbReference>
<dbReference type="SUPFAM" id="SSF55729">
    <property type="entry name" value="Acyl-CoA N-acyltransferases (Nat)"/>
    <property type="match status" value="1"/>
</dbReference>
<dbReference type="InterPro" id="IPR051531">
    <property type="entry name" value="N-acetyltransferase"/>
</dbReference>
<accession>A0ABW4LV53</accession>
<evidence type="ECO:0000313" key="3">
    <source>
        <dbReference type="Proteomes" id="UP001597214"/>
    </source>
</evidence>
<evidence type="ECO:0000313" key="2">
    <source>
        <dbReference type="EMBL" id="MFD1739040.1"/>
    </source>
</evidence>
<dbReference type="PROSITE" id="PS51186">
    <property type="entry name" value="GNAT"/>
    <property type="match status" value="1"/>
</dbReference>
<evidence type="ECO:0000259" key="1">
    <source>
        <dbReference type="PROSITE" id="PS51186"/>
    </source>
</evidence>
<proteinExistence type="predicted"/>
<dbReference type="Pfam" id="PF13302">
    <property type="entry name" value="Acetyltransf_3"/>
    <property type="match status" value="1"/>
</dbReference>
<dbReference type="PANTHER" id="PTHR43792:SF1">
    <property type="entry name" value="N-ACETYLTRANSFERASE DOMAIN-CONTAINING PROTEIN"/>
    <property type="match status" value="1"/>
</dbReference>
<dbReference type="Proteomes" id="UP001597214">
    <property type="component" value="Unassembled WGS sequence"/>
</dbReference>
<dbReference type="RefSeq" id="WP_377930264.1">
    <property type="nucleotide sequence ID" value="NZ_JBHUEM010000052.1"/>
</dbReference>
<name>A0ABW4LV53_9BACI</name>
<dbReference type="GO" id="GO:0016746">
    <property type="term" value="F:acyltransferase activity"/>
    <property type="evidence" value="ECO:0007669"/>
    <property type="project" value="UniProtKB-KW"/>
</dbReference>
<dbReference type="Gene3D" id="3.40.630.30">
    <property type="match status" value="1"/>
</dbReference>
<keyword evidence="2" id="KW-0808">Transferase</keyword>
<reference evidence="3" key="1">
    <citation type="journal article" date="2019" name="Int. J. Syst. Evol. Microbiol.">
        <title>The Global Catalogue of Microorganisms (GCM) 10K type strain sequencing project: providing services to taxonomists for standard genome sequencing and annotation.</title>
        <authorList>
            <consortium name="The Broad Institute Genomics Platform"/>
            <consortium name="The Broad Institute Genome Sequencing Center for Infectious Disease"/>
            <person name="Wu L."/>
            <person name="Ma J."/>
        </authorList>
    </citation>
    <scope>NUCLEOTIDE SEQUENCE [LARGE SCALE GENOMIC DNA]</scope>
    <source>
        <strain evidence="3">CCUG 49339</strain>
    </source>
</reference>
<dbReference type="InterPro" id="IPR000182">
    <property type="entry name" value="GNAT_dom"/>
</dbReference>
<organism evidence="2 3">
    <name type="scientific">Bacillus salitolerans</name>
    <dbReference type="NCBI Taxonomy" id="1437434"/>
    <lineage>
        <taxon>Bacteria</taxon>
        <taxon>Bacillati</taxon>
        <taxon>Bacillota</taxon>
        <taxon>Bacilli</taxon>
        <taxon>Bacillales</taxon>
        <taxon>Bacillaceae</taxon>
        <taxon>Bacillus</taxon>
    </lineage>
</organism>
<dbReference type="InterPro" id="IPR016181">
    <property type="entry name" value="Acyl_CoA_acyltransferase"/>
</dbReference>
<feature type="domain" description="N-acetyltransferase" evidence="1">
    <location>
        <begin position="8"/>
        <end position="166"/>
    </location>
</feature>
<keyword evidence="3" id="KW-1185">Reference proteome</keyword>
<sequence>MIYETNRLIIRVLEEADYEDVKQIWGNEEVMEHCLGAISHELLPEIIRTYIHCQAEKGLSVYAVVEKESSRVIGAAGFNVKDSLEEVEMIYHFSKEVWGRGYASETGAACLNIAKQTGKVKKIYASASPHNPSSIKILEKIGFDFIGLKWFEDTKQEEPYYEMVVD</sequence>
<dbReference type="EC" id="2.3.-.-" evidence="2"/>